<keyword evidence="3" id="KW-0863">Zinc-finger</keyword>
<keyword evidence="2" id="KW-0479">Metal-binding</keyword>
<dbReference type="PANTHER" id="PTHR45805:SF2">
    <property type="entry name" value="NUCLEAR HORMONE RECEPTOR HR3-RELATED"/>
    <property type="match status" value="1"/>
</dbReference>
<keyword evidence="5" id="KW-0805">Transcription regulation</keyword>
<evidence type="ECO:0000256" key="10">
    <source>
        <dbReference type="SAM" id="MobiDB-lite"/>
    </source>
</evidence>
<evidence type="ECO:0000256" key="8">
    <source>
        <dbReference type="ARBA" id="ARBA00023170"/>
    </source>
</evidence>
<dbReference type="Pfam" id="PF00105">
    <property type="entry name" value="zf-C4"/>
    <property type="match status" value="1"/>
</dbReference>
<keyword evidence="8" id="KW-0675">Receptor</keyword>
<evidence type="ECO:0000256" key="3">
    <source>
        <dbReference type="ARBA" id="ARBA00022771"/>
    </source>
</evidence>
<gene>
    <name evidence="12" type="ORF">GCK32_005455</name>
    <name evidence="13" type="ORF">GCK32_009680</name>
</gene>
<dbReference type="PRINTS" id="PR00047">
    <property type="entry name" value="STROIDFINGER"/>
</dbReference>
<evidence type="ECO:0000256" key="5">
    <source>
        <dbReference type="ARBA" id="ARBA00023015"/>
    </source>
</evidence>
<keyword evidence="9" id="KW-0539">Nucleus</keyword>
<feature type="compositionally biased region" description="Polar residues" evidence="10">
    <location>
        <begin position="36"/>
        <end position="50"/>
    </location>
</feature>
<dbReference type="GO" id="GO:0004879">
    <property type="term" value="F:nuclear receptor activity"/>
    <property type="evidence" value="ECO:0007669"/>
    <property type="project" value="TreeGrafter"/>
</dbReference>
<evidence type="ECO:0000256" key="4">
    <source>
        <dbReference type="ARBA" id="ARBA00022833"/>
    </source>
</evidence>
<keyword evidence="7" id="KW-0804">Transcription</keyword>
<dbReference type="Gene3D" id="3.30.50.10">
    <property type="entry name" value="Erythroid Transcription Factor GATA-1, subunit A"/>
    <property type="match status" value="1"/>
</dbReference>
<evidence type="ECO:0000313" key="12">
    <source>
        <dbReference type="EMBL" id="KAK5970200.1"/>
    </source>
</evidence>
<dbReference type="InterPro" id="IPR001628">
    <property type="entry name" value="Znf_hrmn_rcpt"/>
</dbReference>
<evidence type="ECO:0000256" key="9">
    <source>
        <dbReference type="ARBA" id="ARBA00023242"/>
    </source>
</evidence>
<feature type="domain" description="Nuclear receptor" evidence="11">
    <location>
        <begin position="72"/>
        <end position="96"/>
    </location>
</feature>
<dbReference type="EMBL" id="WIXE01004161">
    <property type="protein sequence ID" value="KAK5983283.1"/>
    <property type="molecule type" value="Genomic_DNA"/>
</dbReference>
<evidence type="ECO:0000256" key="7">
    <source>
        <dbReference type="ARBA" id="ARBA00023163"/>
    </source>
</evidence>
<accession>A0AAN8EZI9</accession>
<name>A0AAN8EZI9_TRICO</name>
<comment type="subcellular location">
    <subcellularLocation>
        <location evidence="1">Nucleus</location>
    </subcellularLocation>
</comment>
<evidence type="ECO:0000256" key="2">
    <source>
        <dbReference type="ARBA" id="ARBA00022723"/>
    </source>
</evidence>
<keyword evidence="4" id="KW-0862">Zinc</keyword>
<evidence type="ECO:0000256" key="1">
    <source>
        <dbReference type="ARBA" id="ARBA00004123"/>
    </source>
</evidence>
<dbReference type="SUPFAM" id="SSF57716">
    <property type="entry name" value="Glucocorticoid receptor-like (DNA-binding domain)"/>
    <property type="match status" value="1"/>
</dbReference>
<feature type="region of interest" description="Disordered" evidence="10">
    <location>
        <begin position="1"/>
        <end position="57"/>
    </location>
</feature>
<evidence type="ECO:0000313" key="14">
    <source>
        <dbReference type="Proteomes" id="UP001331761"/>
    </source>
</evidence>
<evidence type="ECO:0000259" key="11">
    <source>
        <dbReference type="PROSITE" id="PS51030"/>
    </source>
</evidence>
<evidence type="ECO:0000256" key="6">
    <source>
        <dbReference type="ARBA" id="ARBA00023125"/>
    </source>
</evidence>
<dbReference type="GO" id="GO:0008270">
    <property type="term" value="F:zinc ion binding"/>
    <property type="evidence" value="ECO:0007669"/>
    <property type="project" value="UniProtKB-KW"/>
</dbReference>
<evidence type="ECO:0000313" key="13">
    <source>
        <dbReference type="EMBL" id="KAK5983283.1"/>
    </source>
</evidence>
<dbReference type="PANTHER" id="PTHR45805">
    <property type="entry name" value="NUCLEAR HORMONE RECEPTOR HR3-RELATED"/>
    <property type="match status" value="1"/>
</dbReference>
<dbReference type="EMBL" id="WIXE01019227">
    <property type="protein sequence ID" value="KAK5970200.1"/>
    <property type="molecule type" value="Genomic_DNA"/>
</dbReference>
<keyword evidence="6" id="KW-0238">DNA-binding</keyword>
<dbReference type="GO" id="GO:0000978">
    <property type="term" value="F:RNA polymerase II cis-regulatory region sequence-specific DNA binding"/>
    <property type="evidence" value="ECO:0007669"/>
    <property type="project" value="TreeGrafter"/>
</dbReference>
<protein>
    <recommendedName>
        <fullName evidence="11">Nuclear receptor domain-containing protein</fullName>
    </recommendedName>
</protein>
<sequence length="133" mass="14043">MYEKVAESSESTAETFECPEDSRADTKKMPPAAADHTTTFSHPTTAQPTIASGAGAVPSGSNMDVDLVDPLAEPCAVCGDKSTGTHYGVISCNGCKCERFREYAALMGLARGNFFGHIEAGFTAMTNYIVCMS</sequence>
<comment type="caution">
    <text evidence="12">The sequence shown here is derived from an EMBL/GenBank/DDBJ whole genome shotgun (WGS) entry which is preliminary data.</text>
</comment>
<dbReference type="PROSITE" id="PS51030">
    <property type="entry name" value="NUCLEAR_REC_DBD_2"/>
    <property type="match status" value="1"/>
</dbReference>
<dbReference type="InterPro" id="IPR013088">
    <property type="entry name" value="Znf_NHR/GATA"/>
</dbReference>
<organism evidence="12 14">
    <name type="scientific">Trichostrongylus colubriformis</name>
    <name type="common">Black scour worm</name>
    <dbReference type="NCBI Taxonomy" id="6319"/>
    <lineage>
        <taxon>Eukaryota</taxon>
        <taxon>Metazoa</taxon>
        <taxon>Ecdysozoa</taxon>
        <taxon>Nematoda</taxon>
        <taxon>Chromadorea</taxon>
        <taxon>Rhabditida</taxon>
        <taxon>Rhabditina</taxon>
        <taxon>Rhabditomorpha</taxon>
        <taxon>Strongyloidea</taxon>
        <taxon>Trichostrongylidae</taxon>
        <taxon>Trichostrongylus</taxon>
    </lineage>
</organism>
<reference evidence="12 14" key="1">
    <citation type="submission" date="2019-10" db="EMBL/GenBank/DDBJ databases">
        <title>Assembly and Annotation for the nematode Trichostrongylus colubriformis.</title>
        <authorList>
            <person name="Martin J."/>
        </authorList>
    </citation>
    <scope>NUCLEOTIDE SEQUENCE [LARGE SCALE GENOMIC DNA]</scope>
    <source>
        <strain evidence="12">G859</strain>
        <tissue evidence="12">Whole worm</tissue>
    </source>
</reference>
<keyword evidence="14" id="KW-1185">Reference proteome</keyword>
<dbReference type="Proteomes" id="UP001331761">
    <property type="component" value="Unassembled WGS sequence"/>
</dbReference>
<proteinExistence type="predicted"/>
<dbReference type="GO" id="GO:0005634">
    <property type="term" value="C:nucleus"/>
    <property type="evidence" value="ECO:0007669"/>
    <property type="project" value="UniProtKB-SubCell"/>
</dbReference>
<dbReference type="AlphaFoldDB" id="A0AAN8EZI9"/>